<dbReference type="FunFam" id="1.10.287.950:FF:000001">
    <property type="entry name" value="Methyl-accepting chemotaxis sensory transducer"/>
    <property type="match status" value="1"/>
</dbReference>
<dbReference type="PRINTS" id="PR00260">
    <property type="entry name" value="CHEMTRNSDUCR"/>
</dbReference>
<dbReference type="InterPro" id="IPR051310">
    <property type="entry name" value="MCP_chemotaxis"/>
</dbReference>
<dbReference type="STRING" id="1462993.A6V36_07080"/>
<dbReference type="InterPro" id="IPR004089">
    <property type="entry name" value="MCPsignal_dom"/>
</dbReference>
<sequence>MNRGISIRSRLTFVTAALCLLLTGMGIFGLSSLSRANGSLKAMYENRLVAMGQLDLMVRVLNRVRYNVAAASGSVDASAIDEKLNQLKKDLAAGEAAWAAYRSATLTPREAAQANEFAAAYQRFFEEAVKPALAALQAHDMVRVAMLVDGPMESRYPSVQNALNALIATQLDAGRRQYEGSQQTYTTVFIVSIAAIAAGAVAAACIGWWLIRAISVPLDRAVRVAQCVSQGDLTQPIQVGPLDETGYLLQALSDMRHSLTGMVRAVQACTEAIDGTSNRIAMDNFDLSSRTRHQAASLEETALSVAQLISTVRMNGENARLADEQARAASEVAARGGDAMSRVVLTMSSIEQSSKRIVEIINVIDSIAFQTNILSLNAAVEAARAGEHGRGFAVVATEVRGLAQRSAAAAKEIKNLIDDSVAKVDAGSRLVHEAGGTITEVVAGTRRVADIMIDITAASQEQSHGIEEINRAVMQIDGATQQNSAMAEKATVAAQALRDEASQLALVVAAFKLEG</sequence>
<dbReference type="AlphaFoldDB" id="A0A1A9N0U4"/>
<keyword evidence="2" id="KW-1003">Cell membrane</keyword>
<protein>
    <recommendedName>
        <fullName evidence="17">Chemotaxis protein</fullName>
    </recommendedName>
</protein>
<evidence type="ECO:0000256" key="6">
    <source>
        <dbReference type="ARBA" id="ARBA00022692"/>
    </source>
</evidence>
<keyword evidence="3" id="KW-0488">Methylation</keyword>
<evidence type="ECO:0000256" key="11">
    <source>
        <dbReference type="PROSITE-ProRule" id="PRU00284"/>
    </source>
</evidence>
<dbReference type="CDD" id="cd11386">
    <property type="entry name" value="MCP_signal"/>
    <property type="match status" value="1"/>
</dbReference>
<dbReference type="SMART" id="SM00283">
    <property type="entry name" value="MA"/>
    <property type="match status" value="1"/>
</dbReference>
<organism evidence="15 16">
    <name type="scientific">Paraburkholderia ginsengiterrae</name>
    <dbReference type="NCBI Taxonomy" id="1462993"/>
    <lineage>
        <taxon>Bacteria</taxon>
        <taxon>Pseudomonadati</taxon>
        <taxon>Pseudomonadota</taxon>
        <taxon>Betaproteobacteria</taxon>
        <taxon>Burkholderiales</taxon>
        <taxon>Burkholderiaceae</taxon>
        <taxon>Paraburkholderia</taxon>
    </lineage>
</organism>
<dbReference type="GO" id="GO:0004888">
    <property type="term" value="F:transmembrane signaling receptor activity"/>
    <property type="evidence" value="ECO:0007669"/>
    <property type="project" value="InterPro"/>
</dbReference>
<keyword evidence="7 12" id="KW-1133">Transmembrane helix</keyword>
<dbReference type="Pfam" id="PF00672">
    <property type="entry name" value="HAMP"/>
    <property type="match status" value="1"/>
</dbReference>
<dbReference type="Gene3D" id="1.20.120.30">
    <property type="entry name" value="Aspartate receptor, ligand-binding domain"/>
    <property type="match status" value="1"/>
</dbReference>
<evidence type="ECO:0000256" key="9">
    <source>
        <dbReference type="ARBA" id="ARBA00023224"/>
    </source>
</evidence>
<dbReference type="PANTHER" id="PTHR43531">
    <property type="entry name" value="PROTEIN ICFG"/>
    <property type="match status" value="1"/>
</dbReference>
<evidence type="ECO:0000256" key="2">
    <source>
        <dbReference type="ARBA" id="ARBA00022475"/>
    </source>
</evidence>
<dbReference type="GO" id="GO:0006935">
    <property type="term" value="P:chemotaxis"/>
    <property type="evidence" value="ECO:0007669"/>
    <property type="project" value="UniProtKB-KW"/>
</dbReference>
<dbReference type="Pfam" id="PF02203">
    <property type="entry name" value="TarH"/>
    <property type="match status" value="1"/>
</dbReference>
<evidence type="ECO:0000256" key="8">
    <source>
        <dbReference type="ARBA" id="ARBA00023136"/>
    </source>
</evidence>
<keyword evidence="6 12" id="KW-0812">Transmembrane</keyword>
<accession>A0A1A9N0U4</accession>
<dbReference type="Proteomes" id="UP000078116">
    <property type="component" value="Unassembled WGS sequence"/>
</dbReference>
<evidence type="ECO:0000256" key="3">
    <source>
        <dbReference type="ARBA" id="ARBA00022481"/>
    </source>
</evidence>
<dbReference type="InterPro" id="IPR003660">
    <property type="entry name" value="HAMP_dom"/>
</dbReference>
<keyword evidence="5" id="KW-0997">Cell inner membrane</keyword>
<gene>
    <name evidence="15" type="ORF">A6V37_07450</name>
</gene>
<dbReference type="PANTHER" id="PTHR43531:SF14">
    <property type="entry name" value="METHYL-ACCEPTING CHEMOTAXIS PROTEIN I-RELATED"/>
    <property type="match status" value="1"/>
</dbReference>
<keyword evidence="4" id="KW-0145">Chemotaxis</keyword>
<comment type="caution">
    <text evidence="15">The sequence shown here is derived from an EMBL/GenBank/DDBJ whole genome shotgun (WGS) entry which is preliminary data.</text>
</comment>
<evidence type="ECO:0000256" key="1">
    <source>
        <dbReference type="ARBA" id="ARBA00004429"/>
    </source>
</evidence>
<dbReference type="CDD" id="cd06225">
    <property type="entry name" value="HAMP"/>
    <property type="match status" value="1"/>
</dbReference>
<dbReference type="InterPro" id="IPR004090">
    <property type="entry name" value="Chemotax_Me-accpt_rcpt"/>
</dbReference>
<evidence type="ECO:0000259" key="13">
    <source>
        <dbReference type="PROSITE" id="PS50111"/>
    </source>
</evidence>
<feature type="domain" description="Methyl-accepting transducer" evidence="13">
    <location>
        <begin position="269"/>
        <end position="498"/>
    </location>
</feature>
<keyword evidence="9 11" id="KW-0807">Transducer</keyword>
<feature type="domain" description="HAMP" evidence="14">
    <location>
        <begin position="212"/>
        <end position="264"/>
    </location>
</feature>
<proteinExistence type="inferred from homology"/>
<keyword evidence="8 12" id="KW-0472">Membrane</keyword>
<dbReference type="EMBL" id="LXKA01000349">
    <property type="protein sequence ID" value="OAJ54466.1"/>
    <property type="molecule type" value="Genomic_DNA"/>
</dbReference>
<dbReference type="Pfam" id="PF00015">
    <property type="entry name" value="MCPsignal"/>
    <property type="match status" value="1"/>
</dbReference>
<feature type="transmembrane region" description="Helical" evidence="12">
    <location>
        <begin position="185"/>
        <end position="211"/>
    </location>
</feature>
<dbReference type="GO" id="GO:0007165">
    <property type="term" value="P:signal transduction"/>
    <property type="evidence" value="ECO:0007669"/>
    <property type="project" value="UniProtKB-KW"/>
</dbReference>
<dbReference type="PROSITE" id="PS50885">
    <property type="entry name" value="HAMP"/>
    <property type="match status" value="1"/>
</dbReference>
<dbReference type="RefSeq" id="WP_064286675.1">
    <property type="nucleotide sequence ID" value="NZ_LXKA01000349.1"/>
</dbReference>
<dbReference type="GO" id="GO:0005886">
    <property type="term" value="C:plasma membrane"/>
    <property type="evidence" value="ECO:0007669"/>
    <property type="project" value="UniProtKB-SubCell"/>
</dbReference>
<reference evidence="15 16" key="1">
    <citation type="submission" date="2016-04" db="EMBL/GenBank/DDBJ databases">
        <title>Reclassification of Paraburkholderia panaciterrae (Farh et al. 2015) Dobritsa &amp; Samadpour 2016 as a later homotypic synonym of Paraburkholderia ginsengiterrae (Farh et al. 2015) Dobritsa &amp; Samadpour 2016.</title>
        <authorList>
            <person name="Dobritsa A.P."/>
            <person name="Kutumbaka K."/>
            <person name="Samadpour M."/>
        </authorList>
    </citation>
    <scope>NUCLEOTIDE SEQUENCE [LARGE SCALE GENOMIC DNA]</scope>
    <source>
        <strain evidence="15 16">DCY85</strain>
    </source>
</reference>
<dbReference type="SUPFAM" id="SSF47170">
    <property type="entry name" value="Aspartate receptor, ligand-binding domain"/>
    <property type="match status" value="1"/>
</dbReference>
<evidence type="ECO:0000259" key="14">
    <source>
        <dbReference type="PROSITE" id="PS50885"/>
    </source>
</evidence>
<evidence type="ECO:0000256" key="7">
    <source>
        <dbReference type="ARBA" id="ARBA00022989"/>
    </source>
</evidence>
<name>A0A1A9N0U4_9BURK</name>
<evidence type="ECO:0000256" key="4">
    <source>
        <dbReference type="ARBA" id="ARBA00022500"/>
    </source>
</evidence>
<comment type="subcellular location">
    <subcellularLocation>
        <location evidence="1">Cell inner membrane</location>
        <topology evidence="1">Multi-pass membrane protein</topology>
    </subcellularLocation>
</comment>
<dbReference type="SMART" id="SM00304">
    <property type="entry name" value="HAMP"/>
    <property type="match status" value="1"/>
</dbReference>
<dbReference type="OrthoDB" id="8982326at2"/>
<evidence type="ECO:0000256" key="10">
    <source>
        <dbReference type="ARBA" id="ARBA00029447"/>
    </source>
</evidence>
<dbReference type="InterPro" id="IPR003122">
    <property type="entry name" value="Tar_rcpt_lig-bd"/>
</dbReference>
<evidence type="ECO:0000313" key="15">
    <source>
        <dbReference type="EMBL" id="OAJ54466.1"/>
    </source>
</evidence>
<evidence type="ECO:0000256" key="5">
    <source>
        <dbReference type="ARBA" id="ARBA00022519"/>
    </source>
</evidence>
<comment type="similarity">
    <text evidence="10">Belongs to the methyl-accepting chemotaxis (MCP) protein family.</text>
</comment>
<dbReference type="SUPFAM" id="SSF58104">
    <property type="entry name" value="Methyl-accepting chemotaxis protein (MCP) signaling domain"/>
    <property type="match status" value="1"/>
</dbReference>
<dbReference type="InterPro" id="IPR035440">
    <property type="entry name" value="4HB_MCP_dom_sf"/>
</dbReference>
<evidence type="ECO:0008006" key="17">
    <source>
        <dbReference type="Google" id="ProtNLM"/>
    </source>
</evidence>
<evidence type="ECO:0000256" key="12">
    <source>
        <dbReference type="SAM" id="Phobius"/>
    </source>
</evidence>
<dbReference type="PROSITE" id="PS50111">
    <property type="entry name" value="CHEMOTAXIS_TRANSDUC_2"/>
    <property type="match status" value="1"/>
</dbReference>
<dbReference type="Gene3D" id="1.10.287.950">
    <property type="entry name" value="Methyl-accepting chemotaxis protein"/>
    <property type="match status" value="1"/>
</dbReference>
<evidence type="ECO:0000313" key="16">
    <source>
        <dbReference type="Proteomes" id="UP000078116"/>
    </source>
</evidence>